<gene>
    <name evidence="9" type="ORF">GSMUA_216450.1</name>
</gene>
<dbReference type="OrthoDB" id="9332038at2759"/>
<dbReference type="GO" id="GO:0005737">
    <property type="term" value="C:cytoplasm"/>
    <property type="evidence" value="ECO:0000318"/>
    <property type="project" value="GO_Central"/>
</dbReference>
<dbReference type="InterPro" id="IPR011009">
    <property type="entry name" value="Kinase-like_dom_sf"/>
</dbReference>
<keyword evidence="5 6" id="KW-0067">ATP-binding</keyword>
<keyword evidence="3 6" id="KW-0547">Nucleotide-binding</keyword>
<feature type="domain" description="Protein kinase" evidence="8">
    <location>
        <begin position="107"/>
        <end position="449"/>
    </location>
</feature>
<keyword evidence="4" id="KW-0418">Kinase</keyword>
<evidence type="ECO:0000256" key="5">
    <source>
        <dbReference type="ARBA" id="ARBA00022840"/>
    </source>
</evidence>
<protein>
    <submittedName>
        <fullName evidence="9">(wild Malaysian banana) hypothetical protein</fullName>
    </submittedName>
</protein>
<dbReference type="InterPro" id="IPR050494">
    <property type="entry name" value="Ser_Thr_dual-spec_kinase"/>
</dbReference>
<dbReference type="GO" id="GO:0005524">
    <property type="term" value="F:ATP binding"/>
    <property type="evidence" value="ECO:0007669"/>
    <property type="project" value="UniProtKB-UniRule"/>
</dbReference>
<evidence type="ECO:0000256" key="6">
    <source>
        <dbReference type="PROSITE-ProRule" id="PRU10141"/>
    </source>
</evidence>
<dbReference type="InterPro" id="IPR000719">
    <property type="entry name" value="Prot_kinase_dom"/>
</dbReference>
<keyword evidence="1" id="KW-0723">Serine/threonine-protein kinase</keyword>
<dbReference type="PROSITE" id="PS00107">
    <property type="entry name" value="PROTEIN_KINASE_ATP"/>
    <property type="match status" value="1"/>
</dbReference>
<dbReference type="KEGG" id="mus:103973123"/>
<dbReference type="EMBL" id="HG996468">
    <property type="protein sequence ID" value="CAG1850059.1"/>
    <property type="molecule type" value="Genomic_DNA"/>
</dbReference>
<reference evidence="10" key="2">
    <citation type="submission" date="2021-05" db="UniProtKB">
        <authorList>
            <consortium name="EnsemblPlants"/>
        </authorList>
    </citation>
    <scope>IDENTIFICATION</scope>
    <source>
        <strain evidence="10">subsp. malaccensis</strain>
    </source>
</reference>
<dbReference type="AlphaFoldDB" id="A0A804IBP3"/>
<evidence type="ECO:0000256" key="3">
    <source>
        <dbReference type="ARBA" id="ARBA00022741"/>
    </source>
</evidence>
<evidence type="ECO:0000313" key="11">
    <source>
        <dbReference type="Proteomes" id="UP000012960"/>
    </source>
</evidence>
<evidence type="ECO:0000313" key="10">
    <source>
        <dbReference type="EnsemblPlants" id="Ma03_p13580.1"/>
    </source>
</evidence>
<evidence type="ECO:0000259" key="8">
    <source>
        <dbReference type="PROSITE" id="PS50011"/>
    </source>
</evidence>
<dbReference type="GO" id="GO:0004713">
    <property type="term" value="F:protein tyrosine kinase activity"/>
    <property type="evidence" value="ECO:0000318"/>
    <property type="project" value="GO_Central"/>
</dbReference>
<evidence type="ECO:0000313" key="9">
    <source>
        <dbReference type="EMBL" id="CAG1850059.1"/>
    </source>
</evidence>
<dbReference type="Gramene" id="Ma03_t13580.1">
    <property type="protein sequence ID" value="Ma03_p13580.1"/>
    <property type="gene ID" value="Ma03_g13580"/>
</dbReference>
<feature type="region of interest" description="Disordered" evidence="7">
    <location>
        <begin position="1"/>
        <end position="26"/>
    </location>
</feature>
<keyword evidence="11" id="KW-1185">Reference proteome</keyword>
<dbReference type="PROSITE" id="PS50011">
    <property type="entry name" value="PROTEIN_KINASE_DOM"/>
    <property type="match status" value="1"/>
</dbReference>
<dbReference type="PROSITE" id="PS00108">
    <property type="entry name" value="PROTEIN_KINASE_ST"/>
    <property type="match status" value="1"/>
</dbReference>
<dbReference type="SMART" id="SM00220">
    <property type="entry name" value="S_TKc"/>
    <property type="match status" value="1"/>
</dbReference>
<dbReference type="Pfam" id="PF00069">
    <property type="entry name" value="Pkinase"/>
    <property type="match status" value="1"/>
</dbReference>
<feature type="binding site" evidence="6">
    <location>
        <position position="136"/>
    </location>
    <ligand>
        <name>ATP</name>
        <dbReference type="ChEBI" id="CHEBI:30616"/>
    </ligand>
</feature>
<dbReference type="InterPro" id="IPR017441">
    <property type="entry name" value="Protein_kinase_ATP_BS"/>
</dbReference>
<proteinExistence type="predicted"/>
<evidence type="ECO:0000256" key="2">
    <source>
        <dbReference type="ARBA" id="ARBA00022679"/>
    </source>
</evidence>
<evidence type="ECO:0000256" key="7">
    <source>
        <dbReference type="SAM" id="MobiDB-lite"/>
    </source>
</evidence>
<accession>A0A804IBP3</accession>
<name>A0A804IBP3_MUSAM</name>
<keyword evidence="2" id="KW-0808">Transferase</keyword>
<dbReference type="Proteomes" id="UP000012960">
    <property type="component" value="Unplaced"/>
</dbReference>
<dbReference type="Gene3D" id="3.30.200.20">
    <property type="entry name" value="Phosphorylase Kinase, domain 1"/>
    <property type="match status" value="1"/>
</dbReference>
<sequence>MDGGGIGKNKPQAFRPYESSQSSSGPCLVFGESCATAKRSLVEKLTKGIVETYCKCNPGFKYSNASNWKRFLTNPSTGVKNDGYDNAYSDLILYVNLVLCSGSKQRYIVKDILGQGTFAQVAKCWDMETNNYVAIKIIKNQPQYYRHGVFEVHILSMLNQKLDPDDEHHIVRMLDYFLFQNHLCISFEMLGSNLYELIKEKKHNGFTLDVIQDLCKQILDALIITRYAGIIHCDLKPENILICTSEKPPKIKVIDFGSACFMSKTIYTYIQSRYYRSPEVLLGYPYTIAIDMWSLGCIVAELYLGFPLFPGESQFDVLKRMTEILGDQPPDNLLRNATKTNNFFKHVGSINQLVDDQSVKINSSAYQILNEEEFEIRGLKRPKIGKKYFSFVKLEDIVAEKAYRKNLPDEQFDKESAMCLALIDFLRGLLEFDPAKRWSPLQASHHPFVTREPFLFLYKPLPETPLTPVSHALQVEHDPRQGHQLAAGLSPEVASMNKYLPQNSSKVLLAPSSYESSYGSSESHGSYNYSASLGSGCRSYSLKNSMLDYSPVHSSLFQSAKTGGSVLGVSADARHVPFCHGNGFGVTPSYNFWPTSLGASPSQFTYPSLKVQESKMFQGEYACHSPAEGSFHDFPWGKASKFVREGKHAYNGSLGIQPHENSFKYYHGLCDDETSSSYEDSNHQRFVSSSTFSAFHHSNNRTQEVSWDKPESSYLPFGPGDWDPNYSDESLVQGDCSEINSLALGFDSVIRLGCSIDLSNQTSGIGTFPLNHQQALVGSNYMYADSRNPPVIQGLHGGYAHPVSLPHSVSQNAQNSPRHFGQQYFQQFNHPHTMHTHNLWNHQKAQGR</sequence>
<evidence type="ECO:0000256" key="1">
    <source>
        <dbReference type="ARBA" id="ARBA00022527"/>
    </source>
</evidence>
<dbReference type="InParanoid" id="A0A804IBP3"/>
<reference evidence="9" key="1">
    <citation type="submission" date="2021-03" db="EMBL/GenBank/DDBJ databases">
        <authorList>
            <consortium name="Genoscope - CEA"/>
            <person name="William W."/>
        </authorList>
    </citation>
    <scope>NUCLEOTIDE SEQUENCE</scope>
    <source>
        <strain evidence="9">Doubled-haploid Pahang</strain>
    </source>
</reference>
<dbReference type="GO" id="GO:0004674">
    <property type="term" value="F:protein serine/threonine kinase activity"/>
    <property type="evidence" value="ECO:0000318"/>
    <property type="project" value="GO_Central"/>
</dbReference>
<organism evidence="10 11">
    <name type="scientific">Musa acuminata subsp. malaccensis</name>
    <name type="common">Wild banana</name>
    <name type="synonym">Musa malaccensis</name>
    <dbReference type="NCBI Taxonomy" id="214687"/>
    <lineage>
        <taxon>Eukaryota</taxon>
        <taxon>Viridiplantae</taxon>
        <taxon>Streptophyta</taxon>
        <taxon>Embryophyta</taxon>
        <taxon>Tracheophyta</taxon>
        <taxon>Spermatophyta</taxon>
        <taxon>Magnoliopsida</taxon>
        <taxon>Liliopsida</taxon>
        <taxon>Zingiberales</taxon>
        <taxon>Musaceae</taxon>
        <taxon>Musa</taxon>
    </lineage>
</organism>
<evidence type="ECO:0000256" key="4">
    <source>
        <dbReference type="ARBA" id="ARBA00022777"/>
    </source>
</evidence>
<dbReference type="EnsemblPlants" id="Ma03_t13580.1">
    <property type="protein sequence ID" value="Ma03_p13580.1"/>
    <property type="gene ID" value="Ma03_g13580"/>
</dbReference>
<dbReference type="SUPFAM" id="SSF56112">
    <property type="entry name" value="Protein kinase-like (PK-like)"/>
    <property type="match status" value="1"/>
</dbReference>
<dbReference type="InterPro" id="IPR008271">
    <property type="entry name" value="Ser/Thr_kinase_AS"/>
</dbReference>
<dbReference type="PANTHER" id="PTHR24058:SF17">
    <property type="entry name" value="HOMEODOMAIN INTERACTING PROTEIN KINASE, ISOFORM D"/>
    <property type="match status" value="1"/>
</dbReference>
<dbReference type="PANTHER" id="PTHR24058">
    <property type="entry name" value="DUAL SPECIFICITY PROTEIN KINASE"/>
    <property type="match status" value="1"/>
</dbReference>
<dbReference type="Gene3D" id="1.10.510.10">
    <property type="entry name" value="Transferase(Phosphotransferase) domain 1"/>
    <property type="match status" value="1"/>
</dbReference>